<accession>A0AB34J1D3</accession>
<organism evidence="1 2">
    <name type="scientific">Prymnesium parvum</name>
    <name type="common">Toxic golden alga</name>
    <dbReference type="NCBI Taxonomy" id="97485"/>
    <lineage>
        <taxon>Eukaryota</taxon>
        <taxon>Haptista</taxon>
        <taxon>Haptophyta</taxon>
        <taxon>Prymnesiophyceae</taxon>
        <taxon>Prymnesiales</taxon>
        <taxon>Prymnesiaceae</taxon>
        <taxon>Prymnesium</taxon>
    </lineage>
</organism>
<protein>
    <recommendedName>
        <fullName evidence="3">Cyclin N-terminal domain-containing protein</fullName>
    </recommendedName>
</protein>
<reference evidence="1 2" key="1">
    <citation type="journal article" date="2024" name="Science">
        <title>Giant polyketide synthase enzymes in the biosynthesis of giant marine polyether toxins.</title>
        <authorList>
            <person name="Fallon T.R."/>
            <person name="Shende V.V."/>
            <person name="Wierzbicki I.H."/>
            <person name="Pendleton A.L."/>
            <person name="Watervoot N.F."/>
            <person name="Auber R.P."/>
            <person name="Gonzalez D.J."/>
            <person name="Wisecaver J.H."/>
            <person name="Moore B.S."/>
        </authorList>
    </citation>
    <scope>NUCLEOTIDE SEQUENCE [LARGE SCALE GENOMIC DNA]</scope>
    <source>
        <strain evidence="1 2">12B1</strain>
    </source>
</reference>
<proteinExistence type="predicted"/>
<name>A0AB34J1D3_PRYPA</name>
<evidence type="ECO:0000313" key="1">
    <source>
        <dbReference type="EMBL" id="KAL1510370.1"/>
    </source>
</evidence>
<sequence>MCALPHTSSITGLEACKQLSHRDQAARRQDLSLYRSRSVQALSRFLEPVDERRDLLATFVYILCRYPRAPQAEDELFRMPSLGAFSEAHRPLDNSSHALQPETAFHLVASLVLGLELDVDCIVHALLLLERLGRDLLGVLLTEDLWRNTVITAFVIATKLTFDEATWLEDVRRIMIDYGYKAGRLHQQELLFLKLIHYDACMTRTQFTIYLLSMKSVGRSKRAQQLFQDHDYMKRFRTGSDADCTDSLEKCRLRGRTPS</sequence>
<dbReference type="AlphaFoldDB" id="A0AB34J1D3"/>
<gene>
    <name evidence="1" type="ORF">AB1Y20_006681</name>
</gene>
<dbReference type="Gene3D" id="1.10.472.10">
    <property type="entry name" value="Cyclin-like"/>
    <property type="match status" value="1"/>
</dbReference>
<keyword evidence="2" id="KW-1185">Reference proteome</keyword>
<comment type="caution">
    <text evidence="1">The sequence shown here is derived from an EMBL/GenBank/DDBJ whole genome shotgun (WGS) entry which is preliminary data.</text>
</comment>
<evidence type="ECO:0000313" key="2">
    <source>
        <dbReference type="Proteomes" id="UP001515480"/>
    </source>
</evidence>
<dbReference type="EMBL" id="JBGBPQ010000015">
    <property type="protein sequence ID" value="KAL1510370.1"/>
    <property type="molecule type" value="Genomic_DNA"/>
</dbReference>
<dbReference type="Proteomes" id="UP001515480">
    <property type="component" value="Unassembled WGS sequence"/>
</dbReference>
<evidence type="ECO:0008006" key="3">
    <source>
        <dbReference type="Google" id="ProtNLM"/>
    </source>
</evidence>